<dbReference type="RefSeq" id="WP_126807707.1">
    <property type="nucleotide sequence ID" value="NZ_PIPP01000003.1"/>
</dbReference>
<keyword evidence="1" id="KW-0812">Transmembrane</keyword>
<gene>
    <name evidence="2" type="ORF">CWE13_08500</name>
</gene>
<evidence type="ECO:0000313" key="2">
    <source>
        <dbReference type="EMBL" id="RUO36877.1"/>
    </source>
</evidence>
<name>A0A432WT06_9GAMM</name>
<keyword evidence="3" id="KW-1185">Reference proteome</keyword>
<protein>
    <submittedName>
        <fullName evidence="2">Uncharacterized protein</fullName>
    </submittedName>
</protein>
<dbReference type="Proteomes" id="UP000286934">
    <property type="component" value="Unassembled WGS sequence"/>
</dbReference>
<sequence>MQSQQDVYRGEAKLFSSLNVLIFIYLVFLSLVTSRFIEAFSFNQLLLVLLPVALAVAWFGRTWIKRNVVKVSDESISIERSGKEHASIKWCDIQSTEFSTIGRKGLDLFDNAGMLRLHIPPYIERFEELVSFVFERIAAEHTQISRTQYFQHLNVVRDTIQWIVTVALIYSVFIFGNYQETGFVDFFFPGHLGILIVASIFAIHTIYRAWYTPKQLTFHNAHLEITTTLRNTKIPYAAIANAELVGNPWAPVTSKRNFLRIGRKDKAGGYTVRGLESNSEELLATLQKRLAAFNQHRE</sequence>
<feature type="transmembrane region" description="Helical" evidence="1">
    <location>
        <begin position="190"/>
        <end position="210"/>
    </location>
</feature>
<feature type="transmembrane region" description="Helical" evidence="1">
    <location>
        <begin position="12"/>
        <end position="33"/>
    </location>
</feature>
<evidence type="ECO:0000313" key="3">
    <source>
        <dbReference type="Proteomes" id="UP000286934"/>
    </source>
</evidence>
<feature type="transmembrane region" description="Helical" evidence="1">
    <location>
        <begin position="159"/>
        <end position="178"/>
    </location>
</feature>
<dbReference type="AlphaFoldDB" id="A0A432WT06"/>
<keyword evidence="1" id="KW-0472">Membrane</keyword>
<proteinExistence type="predicted"/>
<keyword evidence="1" id="KW-1133">Transmembrane helix</keyword>
<dbReference type="EMBL" id="PIPP01000003">
    <property type="protein sequence ID" value="RUO36877.1"/>
    <property type="molecule type" value="Genomic_DNA"/>
</dbReference>
<reference evidence="3" key="1">
    <citation type="journal article" date="2018" name="Front. Microbiol.">
        <title>Genome-Based Analysis Reveals the Taxonomy and Diversity of the Family Idiomarinaceae.</title>
        <authorList>
            <person name="Liu Y."/>
            <person name="Lai Q."/>
            <person name="Shao Z."/>
        </authorList>
    </citation>
    <scope>NUCLEOTIDE SEQUENCE [LARGE SCALE GENOMIC DNA]</scope>
    <source>
        <strain evidence="3">AIS</strain>
    </source>
</reference>
<comment type="caution">
    <text evidence="2">The sequence shown here is derived from an EMBL/GenBank/DDBJ whole genome shotgun (WGS) entry which is preliminary data.</text>
</comment>
<organism evidence="2 3">
    <name type="scientific">Aliidiomarina shirensis</name>
    <dbReference type="NCBI Taxonomy" id="1048642"/>
    <lineage>
        <taxon>Bacteria</taxon>
        <taxon>Pseudomonadati</taxon>
        <taxon>Pseudomonadota</taxon>
        <taxon>Gammaproteobacteria</taxon>
        <taxon>Alteromonadales</taxon>
        <taxon>Idiomarinaceae</taxon>
        <taxon>Aliidiomarina</taxon>
    </lineage>
</organism>
<dbReference type="OrthoDB" id="6398150at2"/>
<accession>A0A432WT06</accession>
<feature type="transmembrane region" description="Helical" evidence="1">
    <location>
        <begin position="39"/>
        <end position="60"/>
    </location>
</feature>
<evidence type="ECO:0000256" key="1">
    <source>
        <dbReference type="SAM" id="Phobius"/>
    </source>
</evidence>